<protein>
    <recommendedName>
        <fullName evidence="4">GOLD domain-containing protein</fullName>
    </recommendedName>
</protein>
<evidence type="ECO:0000313" key="3">
    <source>
        <dbReference type="Proteomes" id="UP000000600"/>
    </source>
</evidence>
<keyword evidence="1" id="KW-1133">Transmembrane helix</keyword>
<dbReference type="EMBL" id="CT868635">
    <property type="protein sequence ID" value="CAK87750.1"/>
    <property type="molecule type" value="Genomic_DNA"/>
</dbReference>
<keyword evidence="1" id="KW-0812">Transmembrane</keyword>
<organism evidence="2 3">
    <name type="scientific">Paramecium tetraurelia</name>
    <dbReference type="NCBI Taxonomy" id="5888"/>
    <lineage>
        <taxon>Eukaryota</taxon>
        <taxon>Sar</taxon>
        <taxon>Alveolata</taxon>
        <taxon>Ciliophora</taxon>
        <taxon>Intramacronucleata</taxon>
        <taxon>Oligohymenophorea</taxon>
        <taxon>Peniculida</taxon>
        <taxon>Parameciidae</taxon>
        <taxon>Paramecium</taxon>
    </lineage>
</organism>
<dbReference type="GeneID" id="5040933"/>
<dbReference type="InParanoid" id="A0DXI3"/>
<keyword evidence="1" id="KW-0472">Membrane</keyword>
<evidence type="ECO:0000256" key="1">
    <source>
        <dbReference type="SAM" id="Phobius"/>
    </source>
</evidence>
<dbReference type="KEGG" id="ptm:GSPATT00039824001"/>
<dbReference type="AlphaFoldDB" id="A0DXI3"/>
<evidence type="ECO:0000313" key="2">
    <source>
        <dbReference type="EMBL" id="CAK87750.1"/>
    </source>
</evidence>
<dbReference type="OMA" id="HFIIFWD"/>
<dbReference type="RefSeq" id="XP_001455147.1">
    <property type="nucleotide sequence ID" value="XM_001455110.1"/>
</dbReference>
<accession>A0DXI3</accession>
<dbReference type="HOGENOM" id="CLU_2042623_0_0_1"/>
<feature type="transmembrane region" description="Helical" evidence="1">
    <location>
        <begin position="75"/>
        <end position="97"/>
    </location>
</feature>
<keyword evidence="3" id="KW-1185">Reference proteome</keyword>
<sequence>MFLLIYLLTMVRCIKLPLKTEYDQIEALEIMSEDTMSEQQLKKAQTNQVLLFRNSRLAQKEHHFIIFWDNQSKRIIMATVLSILLIVVFCVVIQFILDLSKKCKIKLNRESVPIQA</sequence>
<proteinExistence type="predicted"/>
<evidence type="ECO:0008006" key="4">
    <source>
        <dbReference type="Google" id="ProtNLM"/>
    </source>
</evidence>
<reference evidence="2 3" key="1">
    <citation type="journal article" date="2006" name="Nature">
        <title>Global trends of whole-genome duplications revealed by the ciliate Paramecium tetraurelia.</title>
        <authorList>
            <consortium name="Genoscope"/>
            <person name="Aury J.-M."/>
            <person name="Jaillon O."/>
            <person name="Duret L."/>
            <person name="Noel B."/>
            <person name="Jubin C."/>
            <person name="Porcel B.M."/>
            <person name="Segurens B."/>
            <person name="Daubin V."/>
            <person name="Anthouard V."/>
            <person name="Aiach N."/>
            <person name="Arnaiz O."/>
            <person name="Billaut A."/>
            <person name="Beisson J."/>
            <person name="Blanc I."/>
            <person name="Bouhouche K."/>
            <person name="Camara F."/>
            <person name="Duharcourt S."/>
            <person name="Guigo R."/>
            <person name="Gogendeau D."/>
            <person name="Katinka M."/>
            <person name="Keller A.-M."/>
            <person name="Kissmehl R."/>
            <person name="Klotz C."/>
            <person name="Koll F."/>
            <person name="Le Moue A."/>
            <person name="Lepere C."/>
            <person name="Malinsky S."/>
            <person name="Nowacki M."/>
            <person name="Nowak J.K."/>
            <person name="Plattner H."/>
            <person name="Poulain J."/>
            <person name="Ruiz F."/>
            <person name="Serrano V."/>
            <person name="Zagulski M."/>
            <person name="Dessen P."/>
            <person name="Betermier M."/>
            <person name="Weissenbach J."/>
            <person name="Scarpelli C."/>
            <person name="Schachter V."/>
            <person name="Sperling L."/>
            <person name="Meyer E."/>
            <person name="Cohen J."/>
            <person name="Wincker P."/>
        </authorList>
    </citation>
    <scope>NUCLEOTIDE SEQUENCE [LARGE SCALE GENOMIC DNA]</scope>
    <source>
        <strain evidence="2 3">Stock d4-2</strain>
    </source>
</reference>
<gene>
    <name evidence="2" type="ORF">GSPATT00039824001</name>
</gene>
<dbReference type="Proteomes" id="UP000000600">
    <property type="component" value="Unassembled WGS sequence"/>
</dbReference>
<name>A0DXI3_PARTE</name>